<gene>
    <name evidence="2" type="ORF">Zm00014a_019303</name>
</gene>
<reference evidence="2 3" key="1">
    <citation type="journal article" date="2018" name="Nat. Genet.">
        <title>Extensive intraspecific gene order and gene structural variations between Mo17 and other maize genomes.</title>
        <authorList>
            <person name="Sun S."/>
            <person name="Zhou Y."/>
            <person name="Chen J."/>
            <person name="Shi J."/>
            <person name="Zhao H."/>
            <person name="Zhao H."/>
            <person name="Song W."/>
            <person name="Zhang M."/>
            <person name="Cui Y."/>
            <person name="Dong X."/>
            <person name="Liu H."/>
            <person name="Ma X."/>
            <person name="Jiao Y."/>
            <person name="Wang B."/>
            <person name="Wei X."/>
            <person name="Stein J.C."/>
            <person name="Glaubitz J.C."/>
            <person name="Lu F."/>
            <person name="Yu G."/>
            <person name="Liang C."/>
            <person name="Fengler K."/>
            <person name="Li B."/>
            <person name="Rafalski A."/>
            <person name="Schnable P.S."/>
            <person name="Ware D.H."/>
            <person name="Buckler E.S."/>
            <person name="Lai J."/>
        </authorList>
    </citation>
    <scope>NUCLEOTIDE SEQUENCE [LARGE SCALE GENOMIC DNA]</scope>
    <source>
        <strain evidence="3">cv. Missouri 17</strain>
        <tissue evidence="2">Seedling</tissue>
    </source>
</reference>
<proteinExistence type="predicted"/>
<dbReference type="AlphaFoldDB" id="A0A3L6FWR3"/>
<organism evidence="2 3">
    <name type="scientific">Zea mays</name>
    <name type="common">Maize</name>
    <dbReference type="NCBI Taxonomy" id="4577"/>
    <lineage>
        <taxon>Eukaryota</taxon>
        <taxon>Viridiplantae</taxon>
        <taxon>Streptophyta</taxon>
        <taxon>Embryophyta</taxon>
        <taxon>Tracheophyta</taxon>
        <taxon>Spermatophyta</taxon>
        <taxon>Magnoliopsida</taxon>
        <taxon>Liliopsida</taxon>
        <taxon>Poales</taxon>
        <taxon>Poaceae</taxon>
        <taxon>PACMAD clade</taxon>
        <taxon>Panicoideae</taxon>
        <taxon>Andropogonodae</taxon>
        <taxon>Andropogoneae</taxon>
        <taxon>Tripsacinae</taxon>
        <taxon>Zea</taxon>
    </lineage>
</organism>
<feature type="region of interest" description="Disordered" evidence="1">
    <location>
        <begin position="1"/>
        <end position="30"/>
    </location>
</feature>
<sequence length="95" mass="10039">MAPTGRYAPGNTLYDGRNLRPTQPRAVKAERTRTVYEKGLSYRLRWSVGTAGPSPPPPALAEVVGKPKALATSAGLRVHRALPHMEACSGPCGGS</sequence>
<evidence type="ECO:0000256" key="1">
    <source>
        <dbReference type="SAM" id="MobiDB-lite"/>
    </source>
</evidence>
<accession>A0A3L6FWR3</accession>
<comment type="caution">
    <text evidence="2">The sequence shown here is derived from an EMBL/GenBank/DDBJ whole genome shotgun (WGS) entry which is preliminary data.</text>
</comment>
<dbReference type="Proteomes" id="UP000251960">
    <property type="component" value="Chromosome 2"/>
</dbReference>
<evidence type="ECO:0000313" key="3">
    <source>
        <dbReference type="Proteomes" id="UP000251960"/>
    </source>
</evidence>
<evidence type="ECO:0000313" key="2">
    <source>
        <dbReference type="EMBL" id="PWZ38933.1"/>
    </source>
</evidence>
<dbReference type="EMBL" id="NCVQ01000003">
    <property type="protein sequence ID" value="PWZ38933.1"/>
    <property type="molecule type" value="Genomic_DNA"/>
</dbReference>
<name>A0A3L6FWR3_MAIZE</name>
<protein>
    <submittedName>
        <fullName evidence="2">Uncharacterized protein</fullName>
    </submittedName>
</protein>